<organism evidence="1 2">
    <name type="scientific">Araneus ventricosus</name>
    <name type="common">Orbweaver spider</name>
    <name type="synonym">Epeira ventricosa</name>
    <dbReference type="NCBI Taxonomy" id="182803"/>
    <lineage>
        <taxon>Eukaryota</taxon>
        <taxon>Metazoa</taxon>
        <taxon>Ecdysozoa</taxon>
        <taxon>Arthropoda</taxon>
        <taxon>Chelicerata</taxon>
        <taxon>Arachnida</taxon>
        <taxon>Araneae</taxon>
        <taxon>Araneomorphae</taxon>
        <taxon>Entelegynae</taxon>
        <taxon>Araneoidea</taxon>
        <taxon>Araneidae</taxon>
        <taxon>Araneus</taxon>
    </lineage>
</organism>
<comment type="caution">
    <text evidence="1">The sequence shown here is derived from an EMBL/GenBank/DDBJ whole genome shotgun (WGS) entry which is preliminary data.</text>
</comment>
<keyword evidence="2" id="KW-1185">Reference proteome</keyword>
<dbReference type="EMBL" id="BGPR01000003">
    <property type="protein sequence ID" value="GBL73125.1"/>
    <property type="molecule type" value="Genomic_DNA"/>
</dbReference>
<name>A0A4Y2A161_ARAVE</name>
<protein>
    <submittedName>
        <fullName evidence="1">Uncharacterized protein</fullName>
    </submittedName>
</protein>
<evidence type="ECO:0000313" key="1">
    <source>
        <dbReference type="EMBL" id="GBL73125.1"/>
    </source>
</evidence>
<sequence>MEVTISTTISCDPIDEERSFVMSYQGMEKIDDWSRIGRNANYERKSAFCKSSATTLNLLVHVIKKEFLAMLKSSSGVLLVIEKLMIITCFNESTDPMF</sequence>
<dbReference type="Proteomes" id="UP000499080">
    <property type="component" value="Unassembled WGS sequence"/>
</dbReference>
<reference evidence="1 2" key="1">
    <citation type="journal article" date="2019" name="Sci. Rep.">
        <title>Orb-weaving spider Araneus ventricosus genome elucidates the spidroin gene catalogue.</title>
        <authorList>
            <person name="Kono N."/>
            <person name="Nakamura H."/>
            <person name="Ohtoshi R."/>
            <person name="Moran D.A.P."/>
            <person name="Shinohara A."/>
            <person name="Yoshida Y."/>
            <person name="Fujiwara M."/>
            <person name="Mori M."/>
            <person name="Tomita M."/>
            <person name="Arakawa K."/>
        </authorList>
    </citation>
    <scope>NUCLEOTIDE SEQUENCE [LARGE SCALE GENOMIC DNA]</scope>
</reference>
<gene>
    <name evidence="1" type="ORF">AVEN_159213_1</name>
</gene>
<accession>A0A4Y2A161</accession>
<proteinExistence type="predicted"/>
<dbReference type="AlphaFoldDB" id="A0A4Y2A161"/>
<evidence type="ECO:0000313" key="2">
    <source>
        <dbReference type="Proteomes" id="UP000499080"/>
    </source>
</evidence>